<organism evidence="2 3">
    <name type="scientific">Faecalibacter macacae</name>
    <dbReference type="NCBI Taxonomy" id="1859289"/>
    <lineage>
        <taxon>Bacteria</taxon>
        <taxon>Pseudomonadati</taxon>
        <taxon>Bacteroidota</taxon>
        <taxon>Flavobacteriia</taxon>
        <taxon>Flavobacteriales</taxon>
        <taxon>Weeksellaceae</taxon>
        <taxon>Faecalibacter</taxon>
    </lineage>
</organism>
<keyword evidence="1" id="KW-0472">Membrane</keyword>
<proteinExistence type="predicted"/>
<dbReference type="RefSeq" id="WP_121933879.1">
    <property type="nucleotide sequence ID" value="NZ_RDOJ01000004.1"/>
</dbReference>
<keyword evidence="1" id="KW-0812">Transmembrane</keyword>
<evidence type="ECO:0000256" key="1">
    <source>
        <dbReference type="SAM" id="Phobius"/>
    </source>
</evidence>
<dbReference type="OrthoDB" id="1449442at2"/>
<evidence type="ECO:0000313" key="3">
    <source>
        <dbReference type="Proteomes" id="UP000275348"/>
    </source>
</evidence>
<comment type="caution">
    <text evidence="2">The sequence shown here is derived from an EMBL/GenBank/DDBJ whole genome shotgun (WGS) entry which is preliminary data.</text>
</comment>
<name>A0A3L9MFF6_9FLAO</name>
<dbReference type="EMBL" id="RDOJ01000004">
    <property type="protein sequence ID" value="RLZ11571.1"/>
    <property type="molecule type" value="Genomic_DNA"/>
</dbReference>
<keyword evidence="3" id="KW-1185">Reference proteome</keyword>
<dbReference type="AlphaFoldDB" id="A0A3L9MFF6"/>
<keyword evidence="1" id="KW-1133">Transmembrane helix</keyword>
<dbReference type="Proteomes" id="UP000275348">
    <property type="component" value="Unassembled WGS sequence"/>
</dbReference>
<accession>A0A3L9MFF6</accession>
<reference evidence="2 3" key="1">
    <citation type="submission" date="2018-10" db="EMBL/GenBank/DDBJ databases">
        <authorList>
            <person name="Chen X."/>
        </authorList>
    </citation>
    <scope>NUCLEOTIDE SEQUENCE [LARGE SCALE GENOMIC DNA]</scope>
    <source>
        <strain evidence="2 3">YIM 102668</strain>
    </source>
</reference>
<gene>
    <name evidence="2" type="ORF">EAH69_03890</name>
</gene>
<feature type="transmembrane region" description="Helical" evidence="1">
    <location>
        <begin position="26"/>
        <end position="47"/>
    </location>
</feature>
<evidence type="ECO:0000313" key="2">
    <source>
        <dbReference type="EMBL" id="RLZ11571.1"/>
    </source>
</evidence>
<sequence length="63" mass="7284">MGLITDLFFAIGSVFTWTFENLLVPVGYWAGWFFTAVGIGLMIWWLARLVEFGNDNEKDYTGW</sequence>
<protein>
    <submittedName>
        <fullName evidence="2">Uncharacterized protein</fullName>
    </submittedName>
</protein>